<evidence type="ECO:0000259" key="3">
    <source>
        <dbReference type="Pfam" id="PF06580"/>
    </source>
</evidence>
<dbReference type="STRING" id="369401.SAMN05428642_102601"/>
<gene>
    <name evidence="4" type="ORF">SAMN05428642_102601</name>
</gene>
<keyword evidence="1" id="KW-0175">Coiled coil</keyword>
<keyword evidence="4" id="KW-0808">Transferase</keyword>
<evidence type="ECO:0000313" key="4">
    <source>
        <dbReference type="EMBL" id="SFZ92226.1"/>
    </source>
</evidence>
<dbReference type="GO" id="GO:0000155">
    <property type="term" value="F:phosphorelay sensor kinase activity"/>
    <property type="evidence" value="ECO:0007669"/>
    <property type="project" value="InterPro"/>
</dbReference>
<feature type="transmembrane region" description="Helical" evidence="2">
    <location>
        <begin position="65"/>
        <end position="90"/>
    </location>
</feature>
<name>A0A1K2IIX5_9FLAO</name>
<dbReference type="PANTHER" id="PTHR34220">
    <property type="entry name" value="SENSOR HISTIDINE KINASE YPDA"/>
    <property type="match status" value="1"/>
</dbReference>
<evidence type="ECO:0000256" key="2">
    <source>
        <dbReference type="SAM" id="Phobius"/>
    </source>
</evidence>
<dbReference type="InterPro" id="IPR010559">
    <property type="entry name" value="Sig_transdc_His_kin_internal"/>
</dbReference>
<dbReference type="PANTHER" id="PTHR34220:SF7">
    <property type="entry name" value="SENSOR HISTIDINE KINASE YPDA"/>
    <property type="match status" value="1"/>
</dbReference>
<feature type="domain" description="Signal transduction histidine kinase internal region" evidence="3">
    <location>
        <begin position="156"/>
        <end position="233"/>
    </location>
</feature>
<keyword evidence="4" id="KW-0418">Kinase</keyword>
<protein>
    <submittedName>
        <fullName evidence="4">Histidine kinase</fullName>
    </submittedName>
</protein>
<organism evidence="4 5">
    <name type="scientific">Flaviramulus basaltis</name>
    <dbReference type="NCBI Taxonomy" id="369401"/>
    <lineage>
        <taxon>Bacteria</taxon>
        <taxon>Pseudomonadati</taxon>
        <taxon>Bacteroidota</taxon>
        <taxon>Flavobacteriia</taxon>
        <taxon>Flavobacteriales</taxon>
        <taxon>Flavobacteriaceae</taxon>
        <taxon>Flaviramulus</taxon>
    </lineage>
</organism>
<dbReference type="AlphaFoldDB" id="A0A1K2IIX5"/>
<dbReference type="InterPro" id="IPR050640">
    <property type="entry name" value="Bact_2-comp_sensor_kinase"/>
</dbReference>
<proteinExistence type="predicted"/>
<feature type="transmembrane region" description="Helical" evidence="2">
    <location>
        <begin position="33"/>
        <end position="53"/>
    </location>
</feature>
<sequence length="336" mass="39266">MKNFPIKKGLLISLVVSCLTTSPRVIRLSATDFSYLLSHLFYLFVLSFVYWSLTQVFLHQKKNIVLKIILYLFISGLISILYHFSVKFFFNDYAFFFSDLPIIEELKGNHIRLLLFVRGVLFSAIIYFIVYYLNLLEDKQKALLEIEQLKQEKLEAQLDTLKQQISPHFLFNSLSTLKTIVAEETSKEYIIQLSNVYRYLLSYNELHLTTLEEELEFVNSYLYIQKERFEDALIISIIIEDTFLEKQIPPLVLQLLIENSIKHNIVSLDDPLLIKVFIEGENTLVVSNNLQPKMTTETTTKKGLENIRNRYLILSGKNIEVIKSKDNFIVKVPLLD</sequence>
<dbReference type="GO" id="GO:0016020">
    <property type="term" value="C:membrane"/>
    <property type="evidence" value="ECO:0007669"/>
    <property type="project" value="InterPro"/>
</dbReference>
<dbReference type="EMBL" id="FPKV01000002">
    <property type="protein sequence ID" value="SFZ92226.1"/>
    <property type="molecule type" value="Genomic_DNA"/>
</dbReference>
<feature type="transmembrane region" description="Helical" evidence="2">
    <location>
        <begin position="110"/>
        <end position="133"/>
    </location>
</feature>
<keyword evidence="2" id="KW-0472">Membrane</keyword>
<dbReference type="OrthoDB" id="9809908at2"/>
<dbReference type="Proteomes" id="UP000182544">
    <property type="component" value="Unassembled WGS sequence"/>
</dbReference>
<evidence type="ECO:0000313" key="5">
    <source>
        <dbReference type="Proteomes" id="UP000182544"/>
    </source>
</evidence>
<evidence type="ECO:0000256" key="1">
    <source>
        <dbReference type="SAM" id="Coils"/>
    </source>
</evidence>
<keyword evidence="2" id="KW-1133">Transmembrane helix</keyword>
<keyword evidence="2" id="KW-0812">Transmembrane</keyword>
<feature type="coiled-coil region" evidence="1">
    <location>
        <begin position="132"/>
        <end position="164"/>
    </location>
</feature>
<keyword evidence="5" id="KW-1185">Reference proteome</keyword>
<dbReference type="Pfam" id="PF06580">
    <property type="entry name" value="His_kinase"/>
    <property type="match status" value="1"/>
</dbReference>
<dbReference type="RefSeq" id="WP_072401583.1">
    <property type="nucleotide sequence ID" value="NZ_FPKV01000002.1"/>
</dbReference>
<accession>A0A1K2IIX5</accession>
<reference evidence="4 5" key="1">
    <citation type="submission" date="2016-10" db="EMBL/GenBank/DDBJ databases">
        <authorList>
            <person name="de Groot N.N."/>
        </authorList>
    </citation>
    <scope>NUCLEOTIDE SEQUENCE [LARGE SCALE GENOMIC DNA]</scope>
    <source>
        <strain evidence="4 5">DSM 18180</strain>
    </source>
</reference>